<evidence type="ECO:0000313" key="17">
    <source>
        <dbReference type="Proteomes" id="UP000002964"/>
    </source>
</evidence>
<dbReference type="PANTHER" id="PTHR30069">
    <property type="entry name" value="TONB-DEPENDENT OUTER MEMBRANE RECEPTOR"/>
    <property type="match status" value="1"/>
</dbReference>
<keyword evidence="7 12" id="KW-0798">TonB box</keyword>
<dbReference type="PROSITE" id="PS52016">
    <property type="entry name" value="TONB_DEPENDENT_REC_3"/>
    <property type="match status" value="1"/>
</dbReference>
<gene>
    <name evidence="16" type="ORF">Thi970DRAFT_03585</name>
</gene>
<dbReference type="STRING" id="631362.Thi970DRAFT_03585"/>
<dbReference type="InterPro" id="IPR012910">
    <property type="entry name" value="Plug_dom"/>
</dbReference>
<dbReference type="SUPFAM" id="SSF56935">
    <property type="entry name" value="Porins"/>
    <property type="match status" value="1"/>
</dbReference>
<dbReference type="Pfam" id="PF00593">
    <property type="entry name" value="TonB_dep_Rec_b-barrel"/>
    <property type="match status" value="1"/>
</dbReference>
<dbReference type="InterPro" id="IPR039426">
    <property type="entry name" value="TonB-dep_rcpt-like"/>
</dbReference>
<dbReference type="Gene3D" id="2.170.130.10">
    <property type="entry name" value="TonB-dependent receptor, plug domain"/>
    <property type="match status" value="1"/>
</dbReference>
<evidence type="ECO:0000256" key="9">
    <source>
        <dbReference type="ARBA" id="ARBA00023170"/>
    </source>
</evidence>
<evidence type="ECO:0000256" key="5">
    <source>
        <dbReference type="ARBA" id="ARBA00022692"/>
    </source>
</evidence>
<reference evidence="17" key="1">
    <citation type="submission" date="2011-06" db="EMBL/GenBank/DDBJ databases">
        <authorList>
            <consortium name="US DOE Joint Genome Institute (JGI-PGF)"/>
            <person name="Lucas S."/>
            <person name="Han J."/>
            <person name="Lapidus A."/>
            <person name="Cheng J.-F."/>
            <person name="Goodwin L."/>
            <person name="Pitluck S."/>
            <person name="Peters L."/>
            <person name="Land M.L."/>
            <person name="Hauser L."/>
            <person name="Vogl K."/>
            <person name="Liu Z."/>
            <person name="Overmann J."/>
            <person name="Frigaard N.-U."/>
            <person name="Bryant D.A."/>
            <person name="Woyke T.J."/>
        </authorList>
    </citation>
    <scope>NUCLEOTIDE SEQUENCE [LARGE SCALE GENOMIC DNA]</scope>
    <source>
        <strain evidence="17">970</strain>
    </source>
</reference>
<comment type="subcellular location">
    <subcellularLocation>
        <location evidence="1 11">Cell outer membrane</location>
        <topology evidence="1 11">Multi-pass membrane protein</topology>
    </subcellularLocation>
</comment>
<keyword evidence="4 11" id="KW-1134">Transmembrane beta strand</keyword>
<dbReference type="InterPro" id="IPR037066">
    <property type="entry name" value="Plug_dom_sf"/>
</dbReference>
<dbReference type="eggNOG" id="COG4771">
    <property type="taxonomic scope" value="Bacteria"/>
</dbReference>
<keyword evidence="5 11" id="KW-0812">Transmembrane</keyword>
<keyword evidence="9 16" id="KW-0675">Receptor</keyword>
<feature type="domain" description="TonB-dependent receptor-like beta-barrel" evidence="14">
    <location>
        <begin position="234"/>
        <end position="645"/>
    </location>
</feature>
<dbReference type="Gene3D" id="2.40.170.20">
    <property type="entry name" value="TonB-dependent receptor, beta-barrel domain"/>
    <property type="match status" value="1"/>
</dbReference>
<evidence type="ECO:0000256" key="4">
    <source>
        <dbReference type="ARBA" id="ARBA00022452"/>
    </source>
</evidence>
<organism evidence="16 17">
    <name type="scientific">Thiorhodovibrio frisius</name>
    <dbReference type="NCBI Taxonomy" id="631362"/>
    <lineage>
        <taxon>Bacteria</taxon>
        <taxon>Pseudomonadati</taxon>
        <taxon>Pseudomonadota</taxon>
        <taxon>Gammaproteobacteria</taxon>
        <taxon>Chromatiales</taxon>
        <taxon>Chromatiaceae</taxon>
        <taxon>Thiorhodovibrio</taxon>
    </lineage>
</organism>
<dbReference type="HOGENOM" id="CLU_008287_18_0_6"/>
<proteinExistence type="inferred from homology"/>
<evidence type="ECO:0000256" key="7">
    <source>
        <dbReference type="ARBA" id="ARBA00023077"/>
    </source>
</evidence>
<evidence type="ECO:0000256" key="3">
    <source>
        <dbReference type="ARBA" id="ARBA00022448"/>
    </source>
</evidence>
<keyword evidence="10 11" id="KW-0998">Cell outer membrane</keyword>
<keyword evidence="6" id="KW-0732">Signal</keyword>
<dbReference type="EMBL" id="JH603170">
    <property type="protein sequence ID" value="EIC19973.1"/>
    <property type="molecule type" value="Genomic_DNA"/>
</dbReference>
<evidence type="ECO:0000256" key="6">
    <source>
        <dbReference type="ARBA" id="ARBA00022729"/>
    </source>
</evidence>
<evidence type="ECO:0000259" key="15">
    <source>
        <dbReference type="Pfam" id="PF07715"/>
    </source>
</evidence>
<feature type="domain" description="TonB-dependent receptor plug" evidence="15">
    <location>
        <begin position="51"/>
        <end position="153"/>
    </location>
</feature>
<dbReference type="InterPro" id="IPR036942">
    <property type="entry name" value="Beta-barrel_TonB_sf"/>
</dbReference>
<evidence type="ECO:0000256" key="13">
    <source>
        <dbReference type="SAM" id="MobiDB-lite"/>
    </source>
</evidence>
<dbReference type="GO" id="GO:0015344">
    <property type="term" value="F:siderophore uptake transmembrane transporter activity"/>
    <property type="evidence" value="ECO:0007669"/>
    <property type="project" value="TreeGrafter"/>
</dbReference>
<reference evidence="16 17" key="2">
    <citation type="submission" date="2011-11" db="EMBL/GenBank/DDBJ databases">
        <authorList>
            <consortium name="US DOE Joint Genome Institute"/>
            <person name="Lucas S."/>
            <person name="Han J."/>
            <person name="Lapidus A."/>
            <person name="Cheng J.-F."/>
            <person name="Goodwin L."/>
            <person name="Pitluck S."/>
            <person name="Peters L."/>
            <person name="Ovchinnikova G."/>
            <person name="Zhang X."/>
            <person name="Detter J.C."/>
            <person name="Han C."/>
            <person name="Tapia R."/>
            <person name="Land M."/>
            <person name="Hauser L."/>
            <person name="Kyrpides N."/>
            <person name="Ivanova N."/>
            <person name="Pagani I."/>
            <person name="Vogl K."/>
            <person name="Liu Z."/>
            <person name="Overmann J."/>
            <person name="Frigaard N.-U."/>
            <person name="Bryant D."/>
            <person name="Woyke T."/>
        </authorList>
    </citation>
    <scope>NUCLEOTIDE SEQUENCE [LARGE SCALE GENOMIC DNA]</scope>
    <source>
        <strain evidence="16 17">970</strain>
    </source>
</reference>
<evidence type="ECO:0000259" key="14">
    <source>
        <dbReference type="Pfam" id="PF00593"/>
    </source>
</evidence>
<feature type="region of interest" description="Disordered" evidence="13">
    <location>
        <begin position="1"/>
        <end position="23"/>
    </location>
</feature>
<evidence type="ECO:0000256" key="10">
    <source>
        <dbReference type="ARBA" id="ARBA00023237"/>
    </source>
</evidence>
<keyword evidence="17" id="KW-1185">Reference proteome</keyword>
<keyword evidence="3 11" id="KW-0813">Transport</keyword>
<evidence type="ECO:0000256" key="8">
    <source>
        <dbReference type="ARBA" id="ARBA00023136"/>
    </source>
</evidence>
<accession>H8Z838</accession>
<evidence type="ECO:0000256" key="1">
    <source>
        <dbReference type="ARBA" id="ARBA00004571"/>
    </source>
</evidence>
<dbReference type="GO" id="GO:0009279">
    <property type="term" value="C:cell outer membrane"/>
    <property type="evidence" value="ECO:0007669"/>
    <property type="project" value="UniProtKB-SubCell"/>
</dbReference>
<evidence type="ECO:0000256" key="2">
    <source>
        <dbReference type="ARBA" id="ARBA00008143"/>
    </source>
</evidence>
<dbReference type="GO" id="GO:0044718">
    <property type="term" value="P:siderophore transmembrane transport"/>
    <property type="evidence" value="ECO:0007669"/>
    <property type="project" value="TreeGrafter"/>
</dbReference>
<dbReference type="Proteomes" id="UP000002964">
    <property type="component" value="Unassembled WGS sequence"/>
</dbReference>
<evidence type="ECO:0000313" key="16">
    <source>
        <dbReference type="EMBL" id="EIC19973.1"/>
    </source>
</evidence>
<dbReference type="CDD" id="cd01347">
    <property type="entry name" value="ligand_gated_channel"/>
    <property type="match status" value="1"/>
</dbReference>
<evidence type="ECO:0000256" key="11">
    <source>
        <dbReference type="PROSITE-ProRule" id="PRU01360"/>
    </source>
</evidence>
<dbReference type="AlphaFoldDB" id="H8Z838"/>
<sequence length="680" mass="76457">MPECGIGREAAGEFDPSEQGLESRSLESKVLDVIADATEIATKNRMNADYVPGILTILRRDEMMALGVRTVAEALTLVPGVVIDRRQEGRFTASFRGLDNGNNEVKVLIDSVPLNNSLAGNSTYFELPIAQVERIEVIRGPGSALYGESAFAGLINIVTYSQPYAHLRYGDNGTTEVGAIYRFDDPERDLSLRVNLAGWDSRGADLWVERDLLHTIGLASVSNAPGPVDSGEQYRFGQLKLDVANASLFAQYQFSRKNAFFGSTGVLPDASGRNNRLDDSQWLLQGRVDFAPMANLNGAFILRWQQVESFFDKLLRPPGAPAVPDSPLLPDGLYNERWLSAMSTKAETFLEWTGWDHHKLRVEFSIARDEGLDAWRAFNADIFTFEQLPEMRRYSGELATFTPDAARTVSSLAIQDEWSILENLDLTLGARYDHYSDLSDSFSPRIAGVWRINDRHVVKAQLAGAFFPPTLLQRYYVPLPPTEQETPDRPQRVHTAEIGYIFRKPNTVARLTLYYSKLFDIIVTTPEGIFNRGKERLKGVELEWEQRFWRDFKLDANLSYADTLNEETGGPIPGAAKWLGNLSLFYRPRKEVLLAGRWRYVGERMRDPLDSRSDPLNAYNDVSLTLSWFDVGTKGVTLRAGVTNLLNASIRSPAPLDTYEYDYPLVESRALWAQISYTFP</sequence>
<protein>
    <submittedName>
        <fullName evidence="16">Outer membrane receptor protein</fullName>
    </submittedName>
</protein>
<dbReference type="PANTHER" id="PTHR30069:SF29">
    <property type="entry name" value="HEMOGLOBIN AND HEMOGLOBIN-HAPTOGLOBIN-BINDING PROTEIN 1-RELATED"/>
    <property type="match status" value="1"/>
</dbReference>
<keyword evidence="8 11" id="KW-0472">Membrane</keyword>
<name>H8Z838_9GAMM</name>
<dbReference type="InterPro" id="IPR000531">
    <property type="entry name" value="Beta-barrel_TonB"/>
</dbReference>
<evidence type="ECO:0000256" key="12">
    <source>
        <dbReference type="RuleBase" id="RU003357"/>
    </source>
</evidence>
<dbReference type="Pfam" id="PF07715">
    <property type="entry name" value="Plug"/>
    <property type="match status" value="1"/>
</dbReference>
<comment type="similarity">
    <text evidence="2">Belongs to the TonB-dependent receptor family. Hemoglobin/haptoglobin binding protein subfamily.</text>
</comment>